<gene>
    <name evidence="1" type="ORF">PVAP13_5NG399300</name>
</gene>
<protein>
    <submittedName>
        <fullName evidence="1">Uncharacterized protein</fullName>
    </submittedName>
</protein>
<dbReference type="PANTHER" id="PTHR33237">
    <property type="entry name" value="F2P16.13 PROTEIN-RELATED"/>
    <property type="match status" value="1"/>
</dbReference>
<sequence>MASSSLLSKVSIAVAACARRFTRRLLRARRLRWGGGACLGRQLVAADGGGAAGDRGDGGGGQEQGALWRRAVLMGQRCEPLDFPGAIHYDSSGRRVESPRCGSRKAAAGALFCRSSDAVDGAVTAAKKAT</sequence>
<dbReference type="EMBL" id="CM029046">
    <property type="protein sequence ID" value="KAG2589909.1"/>
    <property type="molecule type" value="Genomic_DNA"/>
</dbReference>
<accession>A0A8T0RZY9</accession>
<dbReference type="AlphaFoldDB" id="A0A8T0RZY9"/>
<reference evidence="1" key="1">
    <citation type="submission" date="2020-05" db="EMBL/GenBank/DDBJ databases">
        <title>WGS assembly of Panicum virgatum.</title>
        <authorList>
            <person name="Lovell J.T."/>
            <person name="Jenkins J."/>
            <person name="Shu S."/>
            <person name="Juenger T.E."/>
            <person name="Schmutz J."/>
        </authorList>
    </citation>
    <scope>NUCLEOTIDE SEQUENCE</scope>
    <source>
        <strain evidence="1">AP13</strain>
    </source>
</reference>
<dbReference type="OrthoDB" id="674685at2759"/>
<comment type="caution">
    <text evidence="1">The sequence shown here is derived from an EMBL/GenBank/DDBJ whole genome shotgun (WGS) entry which is preliminary data.</text>
</comment>
<dbReference type="Proteomes" id="UP000823388">
    <property type="component" value="Chromosome 5N"/>
</dbReference>
<organism evidence="1 2">
    <name type="scientific">Panicum virgatum</name>
    <name type="common">Blackwell switchgrass</name>
    <dbReference type="NCBI Taxonomy" id="38727"/>
    <lineage>
        <taxon>Eukaryota</taxon>
        <taxon>Viridiplantae</taxon>
        <taxon>Streptophyta</taxon>
        <taxon>Embryophyta</taxon>
        <taxon>Tracheophyta</taxon>
        <taxon>Spermatophyta</taxon>
        <taxon>Magnoliopsida</taxon>
        <taxon>Liliopsida</taxon>
        <taxon>Poales</taxon>
        <taxon>Poaceae</taxon>
        <taxon>PACMAD clade</taxon>
        <taxon>Panicoideae</taxon>
        <taxon>Panicodae</taxon>
        <taxon>Paniceae</taxon>
        <taxon>Panicinae</taxon>
        <taxon>Panicum</taxon>
        <taxon>Panicum sect. Hiantes</taxon>
    </lineage>
</organism>
<dbReference type="PANTHER" id="PTHR33237:SF46">
    <property type="entry name" value="OS01G0606100 PROTEIN"/>
    <property type="match status" value="1"/>
</dbReference>
<evidence type="ECO:0000313" key="1">
    <source>
        <dbReference type="EMBL" id="KAG2589909.1"/>
    </source>
</evidence>
<evidence type="ECO:0000313" key="2">
    <source>
        <dbReference type="Proteomes" id="UP000823388"/>
    </source>
</evidence>
<proteinExistence type="predicted"/>
<keyword evidence="2" id="KW-1185">Reference proteome</keyword>
<name>A0A8T0RZY9_PANVG</name>